<name>A0A2H3AUS6_9AGAR</name>
<dbReference type="Proteomes" id="UP000218334">
    <property type="component" value="Unassembled WGS sequence"/>
</dbReference>
<sequence length="240" mass="27015">MDPIVDLLNITGCDVNNLLEEDVPQLPRGYRLEEKSVVRGDYSVTFTRQCLSGPGQVQDGLEIKFAVDPLEPDIAVVPSHAPPVHPFDSHRHVFSFLIDEPYTPGEATKDAPTLGAREWGRWFLLTLFGKPRYDDRKASEERNILWRLVHHGPRTEPDDWEDLMRSRRDDRTQHQRWANQLHIQQYAAVSPSGLTATTPSQSHPPPQTHHELQAYPSASPTPVLLAGCHGSFGPQLMGLP</sequence>
<organism evidence="2 3">
    <name type="scientific">Armillaria solidipes</name>
    <dbReference type="NCBI Taxonomy" id="1076256"/>
    <lineage>
        <taxon>Eukaryota</taxon>
        <taxon>Fungi</taxon>
        <taxon>Dikarya</taxon>
        <taxon>Basidiomycota</taxon>
        <taxon>Agaricomycotina</taxon>
        <taxon>Agaricomycetes</taxon>
        <taxon>Agaricomycetidae</taxon>
        <taxon>Agaricales</taxon>
        <taxon>Marasmiineae</taxon>
        <taxon>Physalacriaceae</taxon>
        <taxon>Armillaria</taxon>
    </lineage>
</organism>
<keyword evidence="3" id="KW-1185">Reference proteome</keyword>
<evidence type="ECO:0000313" key="3">
    <source>
        <dbReference type="Proteomes" id="UP000218334"/>
    </source>
</evidence>
<evidence type="ECO:0000256" key="1">
    <source>
        <dbReference type="SAM" id="MobiDB-lite"/>
    </source>
</evidence>
<dbReference type="EMBL" id="KZ293466">
    <property type="protein sequence ID" value="PBK62481.1"/>
    <property type="molecule type" value="Genomic_DNA"/>
</dbReference>
<feature type="region of interest" description="Disordered" evidence="1">
    <location>
        <begin position="192"/>
        <end position="214"/>
    </location>
</feature>
<reference evidence="3" key="1">
    <citation type="journal article" date="2017" name="Nat. Ecol. Evol.">
        <title>Genome expansion and lineage-specific genetic innovations in the forest pathogenic fungi Armillaria.</title>
        <authorList>
            <person name="Sipos G."/>
            <person name="Prasanna A.N."/>
            <person name="Walter M.C."/>
            <person name="O'Connor E."/>
            <person name="Balint B."/>
            <person name="Krizsan K."/>
            <person name="Kiss B."/>
            <person name="Hess J."/>
            <person name="Varga T."/>
            <person name="Slot J."/>
            <person name="Riley R."/>
            <person name="Boka B."/>
            <person name="Rigling D."/>
            <person name="Barry K."/>
            <person name="Lee J."/>
            <person name="Mihaltcheva S."/>
            <person name="LaButti K."/>
            <person name="Lipzen A."/>
            <person name="Waldron R."/>
            <person name="Moloney N.M."/>
            <person name="Sperisen C."/>
            <person name="Kredics L."/>
            <person name="Vagvoelgyi C."/>
            <person name="Patrignani A."/>
            <person name="Fitzpatrick D."/>
            <person name="Nagy I."/>
            <person name="Doyle S."/>
            <person name="Anderson J.B."/>
            <person name="Grigoriev I.V."/>
            <person name="Gueldener U."/>
            <person name="Muensterkoetter M."/>
            <person name="Nagy L.G."/>
        </authorList>
    </citation>
    <scope>NUCLEOTIDE SEQUENCE [LARGE SCALE GENOMIC DNA]</scope>
    <source>
        <strain evidence="3">28-4</strain>
    </source>
</reference>
<dbReference type="AlphaFoldDB" id="A0A2H3AUS6"/>
<proteinExistence type="predicted"/>
<accession>A0A2H3AUS6</accession>
<protein>
    <submittedName>
        <fullName evidence="2">Uncharacterized protein</fullName>
    </submittedName>
</protein>
<evidence type="ECO:0000313" key="2">
    <source>
        <dbReference type="EMBL" id="PBK62481.1"/>
    </source>
</evidence>
<gene>
    <name evidence="2" type="ORF">ARMSODRAFT_980745</name>
</gene>